<gene>
    <name evidence="1" type="ORF">N8E88_04985</name>
</gene>
<reference evidence="1" key="1">
    <citation type="submission" date="2022-09" db="EMBL/GenBank/DDBJ databases">
        <title>Interaction between co-microsymbionts with complementary sets of symbiotic genes in legume-rhizobium systems.</title>
        <authorList>
            <person name="Safronova V."/>
            <person name="Sazanova A."/>
            <person name="Afonin A."/>
            <person name="Chirak E."/>
        </authorList>
    </citation>
    <scope>NUCLEOTIDE SEQUENCE</scope>
    <source>
        <strain evidence="1">A18/3m</strain>
    </source>
</reference>
<geneLocation type="plasmid" evidence="1 2">
    <name>p_unnamed2</name>
</geneLocation>
<dbReference type="EMBL" id="CP104971">
    <property type="protein sequence ID" value="UXN58178.1"/>
    <property type="molecule type" value="Genomic_DNA"/>
</dbReference>
<proteinExistence type="predicted"/>
<evidence type="ECO:0000313" key="1">
    <source>
        <dbReference type="EMBL" id="UXN58178.1"/>
    </source>
</evidence>
<dbReference type="Proteomes" id="UP001061991">
    <property type="component" value="Plasmid p_unnamed2"/>
</dbReference>
<sequence length="604" mass="67127">MRMDKQGNALSGATNEAADLFDQAVEAFNIYRGDPVGLLDRAIETAPDFAMAHIMKAHLFGLATEPEATKAAKDILGKVKALRLSEREASHVAALGLLVEGHWIAAAVALDRHNAHYPHDIVALQSGHLMDFYRANARDLRDRIARVLPKWSADMPGYSILLGMHSFGLEETGDYGRAEAAGRRAVDLQPLDCWAHHAVAHVMEMQGRAEDGIGWMIAREPHWSGDDNFFKVHNWWHRSLYHLDLGQTDEVFALYDGPIRQDRSIVALDMVDASALLWRLHLSGNDVGDRWKELATSWDSHADGRTYPFNDWHAVMAYLGTGRFSEVERIIEGYRASPVASDVAEWGRRTAVPLVEGFAAFWHGDYETAADRLHGVRFIANSFGGSHAQRDIIDWTLAEATVRGGLTGMAEAIASERLALKPHSPVNRSFLTRAGTSASPDRKAREAAAPNHSSFGRVERTVAPKTMNHLAIIVRDDSYDKMLTPLTFAYTQARNGVKVDMLFLLWAVKALTSDGAASLTMDGRHKDDADWLRARMTKDGEPTEIEDFLKLLVSTGNVRLYGCRYAAQTFEVKPDDLIAEADGIIDPGWFLTEKAVKADHCQYF</sequence>
<keyword evidence="2" id="KW-1185">Reference proteome</keyword>
<protein>
    <submittedName>
        <fullName evidence="1">Tetratricopeptide repeat protein</fullName>
    </submittedName>
</protein>
<name>A0ACD4CX37_9HYPH</name>
<accession>A0ACD4CX37</accession>
<evidence type="ECO:0000313" key="2">
    <source>
        <dbReference type="Proteomes" id="UP001061991"/>
    </source>
</evidence>
<organism evidence="1 2">
    <name type="scientific">Phyllobacterium zundukense</name>
    <dbReference type="NCBI Taxonomy" id="1867719"/>
    <lineage>
        <taxon>Bacteria</taxon>
        <taxon>Pseudomonadati</taxon>
        <taxon>Pseudomonadota</taxon>
        <taxon>Alphaproteobacteria</taxon>
        <taxon>Hyphomicrobiales</taxon>
        <taxon>Phyllobacteriaceae</taxon>
        <taxon>Phyllobacterium</taxon>
    </lineage>
</organism>
<keyword evidence="1" id="KW-0614">Plasmid</keyword>